<protein>
    <submittedName>
        <fullName evidence="2">Uncharacterized protein</fullName>
    </submittedName>
</protein>
<keyword evidence="1" id="KW-0472">Membrane</keyword>
<dbReference type="InParanoid" id="A0A804QQA1"/>
<sequence length="236" mass="23464">MNGQENERDITEEPPLEVLLHGVVVADEDVAADGLAPGQRLRRRQALEPLVDAGAVAGVLVLLVVVGGGVLLDGCGGVVVGRPAADGLVEVALDDVVVSVLVEVVVDHAHAHALAGDTGGVGVVAVGVGRGGVAKGELGGSYEARGVAEGGGRIQCGGGPDGVGDGEVGEVVVQAQLVAEVPELAVVGGGHGGWVGGQRRTELPLLSLLPSTGEWAGRASKGGWVLAMGPNHNQEK</sequence>
<keyword evidence="3" id="KW-1185">Reference proteome</keyword>
<name>A0A804QQA1_MAIZE</name>
<organism evidence="2 3">
    <name type="scientific">Zea mays</name>
    <name type="common">Maize</name>
    <dbReference type="NCBI Taxonomy" id="4577"/>
    <lineage>
        <taxon>Eukaryota</taxon>
        <taxon>Viridiplantae</taxon>
        <taxon>Streptophyta</taxon>
        <taxon>Embryophyta</taxon>
        <taxon>Tracheophyta</taxon>
        <taxon>Spermatophyta</taxon>
        <taxon>Magnoliopsida</taxon>
        <taxon>Liliopsida</taxon>
        <taxon>Poales</taxon>
        <taxon>Poaceae</taxon>
        <taxon>PACMAD clade</taxon>
        <taxon>Panicoideae</taxon>
        <taxon>Andropogonodae</taxon>
        <taxon>Andropogoneae</taxon>
        <taxon>Tripsacinae</taxon>
        <taxon>Zea</taxon>
    </lineage>
</organism>
<accession>A0A804QQA1</accession>
<evidence type="ECO:0000313" key="2">
    <source>
        <dbReference type="EnsemblPlants" id="Zm00001eb345440_P001"/>
    </source>
</evidence>
<dbReference type="Proteomes" id="UP000007305">
    <property type="component" value="Chromosome 8"/>
</dbReference>
<keyword evidence="1" id="KW-1133">Transmembrane helix</keyword>
<dbReference type="EnsemblPlants" id="Zm00001eb345440_T001">
    <property type="protein sequence ID" value="Zm00001eb345440_P001"/>
    <property type="gene ID" value="Zm00001eb345440"/>
</dbReference>
<proteinExistence type="predicted"/>
<evidence type="ECO:0000256" key="1">
    <source>
        <dbReference type="SAM" id="Phobius"/>
    </source>
</evidence>
<feature type="transmembrane region" description="Helical" evidence="1">
    <location>
        <begin position="50"/>
        <end position="72"/>
    </location>
</feature>
<dbReference type="AlphaFoldDB" id="A0A804QQA1"/>
<dbReference type="Gramene" id="Zm00001eb345440_T001">
    <property type="protein sequence ID" value="Zm00001eb345440_P001"/>
    <property type="gene ID" value="Zm00001eb345440"/>
</dbReference>
<evidence type="ECO:0000313" key="3">
    <source>
        <dbReference type="Proteomes" id="UP000007305"/>
    </source>
</evidence>
<keyword evidence="1" id="KW-0812">Transmembrane</keyword>
<reference evidence="2" key="3">
    <citation type="submission" date="2021-05" db="UniProtKB">
        <authorList>
            <consortium name="EnsemblPlants"/>
        </authorList>
    </citation>
    <scope>IDENTIFICATION</scope>
    <source>
        <strain evidence="2">cv. B73</strain>
    </source>
</reference>
<reference evidence="2" key="2">
    <citation type="submission" date="2019-07" db="EMBL/GenBank/DDBJ databases">
        <authorList>
            <person name="Seetharam A."/>
            <person name="Woodhouse M."/>
            <person name="Cannon E."/>
        </authorList>
    </citation>
    <scope>NUCLEOTIDE SEQUENCE [LARGE SCALE GENOMIC DNA]</scope>
    <source>
        <strain evidence="2">cv. B73</strain>
    </source>
</reference>
<reference evidence="3" key="1">
    <citation type="journal article" date="2009" name="Science">
        <title>The B73 maize genome: complexity, diversity, and dynamics.</title>
        <authorList>
            <person name="Schnable P.S."/>
            <person name="Ware D."/>
            <person name="Fulton R.S."/>
            <person name="Stein J.C."/>
            <person name="Wei F."/>
            <person name="Pasternak S."/>
            <person name="Liang C."/>
            <person name="Zhang J."/>
            <person name="Fulton L."/>
            <person name="Graves T.A."/>
            <person name="Minx P."/>
            <person name="Reily A.D."/>
            <person name="Courtney L."/>
            <person name="Kruchowski S.S."/>
            <person name="Tomlinson C."/>
            <person name="Strong C."/>
            <person name="Delehaunty K."/>
            <person name="Fronick C."/>
            <person name="Courtney B."/>
            <person name="Rock S.M."/>
            <person name="Belter E."/>
            <person name="Du F."/>
            <person name="Kim K."/>
            <person name="Abbott R.M."/>
            <person name="Cotton M."/>
            <person name="Levy A."/>
            <person name="Marchetto P."/>
            <person name="Ochoa K."/>
            <person name="Jackson S.M."/>
            <person name="Gillam B."/>
            <person name="Chen W."/>
            <person name="Yan L."/>
            <person name="Higginbotham J."/>
            <person name="Cardenas M."/>
            <person name="Waligorski J."/>
            <person name="Applebaum E."/>
            <person name="Phelps L."/>
            <person name="Falcone J."/>
            <person name="Kanchi K."/>
            <person name="Thane T."/>
            <person name="Scimone A."/>
            <person name="Thane N."/>
            <person name="Henke J."/>
            <person name="Wang T."/>
            <person name="Ruppert J."/>
            <person name="Shah N."/>
            <person name="Rotter K."/>
            <person name="Hodges J."/>
            <person name="Ingenthron E."/>
            <person name="Cordes M."/>
            <person name="Kohlberg S."/>
            <person name="Sgro J."/>
            <person name="Delgado B."/>
            <person name="Mead K."/>
            <person name="Chinwalla A."/>
            <person name="Leonard S."/>
            <person name="Crouse K."/>
            <person name="Collura K."/>
            <person name="Kudrna D."/>
            <person name="Currie J."/>
            <person name="He R."/>
            <person name="Angelova A."/>
            <person name="Rajasekar S."/>
            <person name="Mueller T."/>
            <person name="Lomeli R."/>
            <person name="Scara G."/>
            <person name="Ko A."/>
            <person name="Delaney K."/>
            <person name="Wissotski M."/>
            <person name="Lopez G."/>
            <person name="Campos D."/>
            <person name="Braidotti M."/>
            <person name="Ashley E."/>
            <person name="Golser W."/>
            <person name="Kim H."/>
            <person name="Lee S."/>
            <person name="Lin J."/>
            <person name="Dujmic Z."/>
            <person name="Kim W."/>
            <person name="Talag J."/>
            <person name="Zuccolo A."/>
            <person name="Fan C."/>
            <person name="Sebastian A."/>
            <person name="Kramer M."/>
            <person name="Spiegel L."/>
            <person name="Nascimento L."/>
            <person name="Zutavern T."/>
            <person name="Miller B."/>
            <person name="Ambroise C."/>
            <person name="Muller S."/>
            <person name="Spooner W."/>
            <person name="Narechania A."/>
            <person name="Ren L."/>
            <person name="Wei S."/>
            <person name="Kumari S."/>
            <person name="Faga B."/>
            <person name="Levy M.J."/>
            <person name="McMahan L."/>
            <person name="Van Buren P."/>
            <person name="Vaughn M.W."/>
            <person name="Ying K."/>
            <person name="Yeh C.-T."/>
            <person name="Emrich S.J."/>
            <person name="Jia Y."/>
            <person name="Kalyanaraman A."/>
            <person name="Hsia A.-P."/>
            <person name="Barbazuk W.B."/>
            <person name="Baucom R.S."/>
            <person name="Brutnell T.P."/>
            <person name="Carpita N.C."/>
            <person name="Chaparro C."/>
            <person name="Chia J.-M."/>
            <person name="Deragon J.-M."/>
            <person name="Estill J.C."/>
            <person name="Fu Y."/>
            <person name="Jeddeloh J.A."/>
            <person name="Han Y."/>
            <person name="Lee H."/>
            <person name="Li P."/>
            <person name="Lisch D.R."/>
            <person name="Liu S."/>
            <person name="Liu Z."/>
            <person name="Nagel D.H."/>
            <person name="McCann M.C."/>
            <person name="SanMiguel P."/>
            <person name="Myers A.M."/>
            <person name="Nettleton D."/>
            <person name="Nguyen J."/>
            <person name="Penning B.W."/>
            <person name="Ponnala L."/>
            <person name="Schneider K.L."/>
            <person name="Schwartz D.C."/>
            <person name="Sharma A."/>
            <person name="Soderlund C."/>
            <person name="Springer N.M."/>
            <person name="Sun Q."/>
            <person name="Wang H."/>
            <person name="Waterman M."/>
            <person name="Westerman R."/>
            <person name="Wolfgruber T.K."/>
            <person name="Yang L."/>
            <person name="Yu Y."/>
            <person name="Zhang L."/>
            <person name="Zhou S."/>
            <person name="Zhu Q."/>
            <person name="Bennetzen J.L."/>
            <person name="Dawe R.K."/>
            <person name="Jiang J."/>
            <person name="Jiang N."/>
            <person name="Presting G.G."/>
            <person name="Wessler S.R."/>
            <person name="Aluru S."/>
            <person name="Martienssen R.A."/>
            <person name="Clifton S.W."/>
            <person name="McCombie W.R."/>
            <person name="Wing R.A."/>
            <person name="Wilson R.K."/>
        </authorList>
    </citation>
    <scope>NUCLEOTIDE SEQUENCE [LARGE SCALE GENOMIC DNA]</scope>
    <source>
        <strain evidence="3">cv. B73</strain>
    </source>
</reference>